<evidence type="ECO:0000313" key="2">
    <source>
        <dbReference type="EMBL" id="KAI5062753.1"/>
    </source>
</evidence>
<keyword evidence="3" id="KW-1185">Reference proteome</keyword>
<accession>A0A9D4Z533</accession>
<reference evidence="2" key="1">
    <citation type="submission" date="2021-01" db="EMBL/GenBank/DDBJ databases">
        <title>Adiantum capillus-veneris genome.</title>
        <authorList>
            <person name="Fang Y."/>
            <person name="Liao Q."/>
        </authorList>
    </citation>
    <scope>NUCLEOTIDE SEQUENCE</scope>
    <source>
        <strain evidence="2">H3</strain>
        <tissue evidence="2">Leaf</tissue>
    </source>
</reference>
<feature type="compositionally biased region" description="Polar residues" evidence="1">
    <location>
        <begin position="364"/>
        <end position="379"/>
    </location>
</feature>
<dbReference type="OrthoDB" id="10484133at2759"/>
<evidence type="ECO:0000256" key="1">
    <source>
        <dbReference type="SAM" id="MobiDB-lite"/>
    </source>
</evidence>
<organism evidence="2 3">
    <name type="scientific">Adiantum capillus-veneris</name>
    <name type="common">Maidenhair fern</name>
    <dbReference type="NCBI Taxonomy" id="13818"/>
    <lineage>
        <taxon>Eukaryota</taxon>
        <taxon>Viridiplantae</taxon>
        <taxon>Streptophyta</taxon>
        <taxon>Embryophyta</taxon>
        <taxon>Tracheophyta</taxon>
        <taxon>Polypodiopsida</taxon>
        <taxon>Polypodiidae</taxon>
        <taxon>Polypodiales</taxon>
        <taxon>Pteridineae</taxon>
        <taxon>Pteridaceae</taxon>
        <taxon>Vittarioideae</taxon>
        <taxon>Adiantum</taxon>
    </lineage>
</organism>
<proteinExistence type="predicted"/>
<protein>
    <submittedName>
        <fullName evidence="2">Uncharacterized protein</fullName>
    </submittedName>
</protein>
<dbReference type="AlphaFoldDB" id="A0A9D4Z533"/>
<dbReference type="Proteomes" id="UP000886520">
    <property type="component" value="Chromosome 22"/>
</dbReference>
<name>A0A9D4Z533_ADICA</name>
<comment type="caution">
    <text evidence="2">The sequence shown here is derived from an EMBL/GenBank/DDBJ whole genome shotgun (WGS) entry which is preliminary data.</text>
</comment>
<gene>
    <name evidence="2" type="ORF">GOP47_0023292</name>
</gene>
<feature type="region of interest" description="Disordered" evidence="1">
    <location>
        <begin position="364"/>
        <end position="384"/>
    </location>
</feature>
<evidence type="ECO:0000313" key="3">
    <source>
        <dbReference type="Proteomes" id="UP000886520"/>
    </source>
</evidence>
<dbReference type="EMBL" id="JABFUD020000022">
    <property type="protein sequence ID" value="KAI5062753.1"/>
    <property type="molecule type" value="Genomic_DNA"/>
</dbReference>
<sequence length="492" mass="53967">MVCSQVYSQNPSHCLLSVAHHHRSWGSSNAEMRLLEVETSERDCKGNFPYSSVSSPIKSSWIQRLIPSQNTRMEQPQFTNSMPIGRGGFNGLQANCSYDAVFNSEVGKQSDFALYENSRRSRKALSGRHEILLTKNTACNEQVEISAPGTSRICNLEVLQPKIQVPLRTLPVVECLLNPGCSKHVFEAQLSTETNDLHNVFKSSGFSNPIKQTVHFSADERCGVSCSSIEGLNSCRARCADGDSNASLLGDKCFNSSQPTLDFSFNHPEAALRSHVDSRLQVQTCTYSGVDCANGLQTEETIHAESRDPVSPMGLVSLEKRYRYDESRFLGRGVMPYNTSVTDSFMQANLSTTRTLEDLHVDQKSLQTARNRNPELSQEQQDHEKGATYAFEVSCGKGGAFTGDGCSYSGLGKDGSQRVSDLVSSQFKASTREKTGITLAPRVVEQDLNPSGDSHKEQDVTSGSFSFHSNSRLPYVSVDAKVALEKGALAIL</sequence>